<dbReference type="InterPro" id="IPR001525">
    <property type="entry name" value="C5_MeTfrase"/>
</dbReference>
<evidence type="ECO:0000256" key="3">
    <source>
        <dbReference type="ARBA" id="ARBA00022691"/>
    </source>
</evidence>
<evidence type="ECO:0000313" key="9">
    <source>
        <dbReference type="EMBL" id="CEN40591.1"/>
    </source>
</evidence>
<name>A0A0B7HLF8_9FLAO</name>
<dbReference type="PROSITE" id="PS00095">
    <property type="entry name" value="C5_MTASE_2"/>
    <property type="match status" value="1"/>
</dbReference>
<dbReference type="GO" id="GO:0009307">
    <property type="term" value="P:DNA restriction-modification system"/>
    <property type="evidence" value="ECO:0007669"/>
    <property type="project" value="UniProtKB-KW"/>
</dbReference>
<comment type="similarity">
    <text evidence="6 7">Belongs to the class I-like SAM-binding methyltransferase superfamily. C5-methyltransferase family.</text>
</comment>
<dbReference type="PANTHER" id="PTHR46098:SF1">
    <property type="entry name" value="TRNA (CYTOSINE(38)-C(5))-METHYLTRANSFERASE"/>
    <property type="match status" value="1"/>
</dbReference>
<dbReference type="EC" id="2.1.1.37" evidence="8"/>
<proteinExistence type="inferred from homology"/>
<dbReference type="Gene3D" id="3.90.120.10">
    <property type="entry name" value="DNA Methylase, subunit A, domain 2"/>
    <property type="match status" value="1"/>
</dbReference>
<dbReference type="OrthoDB" id="32195at2"/>
<evidence type="ECO:0000256" key="4">
    <source>
        <dbReference type="ARBA" id="ARBA00022747"/>
    </source>
</evidence>
<keyword evidence="3 6" id="KW-0949">S-adenosyl-L-methionine</keyword>
<keyword evidence="4" id="KW-0680">Restriction system</keyword>
<feature type="active site" evidence="6">
    <location>
        <position position="76"/>
    </location>
</feature>
<dbReference type="SUPFAM" id="SSF53335">
    <property type="entry name" value="S-adenosyl-L-methionine-dependent methyltransferases"/>
    <property type="match status" value="1"/>
</dbReference>
<dbReference type="PRINTS" id="PR00105">
    <property type="entry name" value="C5METTRFRASE"/>
</dbReference>
<comment type="catalytic activity">
    <reaction evidence="5 8">
        <text>a 2'-deoxycytidine in DNA + S-adenosyl-L-methionine = a 5-methyl-2'-deoxycytidine in DNA + S-adenosyl-L-homocysteine + H(+)</text>
        <dbReference type="Rhea" id="RHEA:13681"/>
        <dbReference type="Rhea" id="RHEA-COMP:11369"/>
        <dbReference type="Rhea" id="RHEA-COMP:11370"/>
        <dbReference type="ChEBI" id="CHEBI:15378"/>
        <dbReference type="ChEBI" id="CHEBI:57856"/>
        <dbReference type="ChEBI" id="CHEBI:59789"/>
        <dbReference type="ChEBI" id="CHEBI:85452"/>
        <dbReference type="ChEBI" id="CHEBI:85454"/>
        <dbReference type="EC" id="2.1.1.37"/>
    </reaction>
</comment>
<accession>A0A0B7HLF8</accession>
<dbReference type="RefSeq" id="WP_082020286.1">
    <property type="nucleotide sequence ID" value="NZ_CDOG01000038.1"/>
</dbReference>
<gene>
    <name evidence="9" type="ORF">CCYN74_430035</name>
</gene>
<evidence type="ECO:0000313" key="10">
    <source>
        <dbReference type="Proteomes" id="UP000038083"/>
    </source>
</evidence>
<dbReference type="CDD" id="cd00315">
    <property type="entry name" value="Cyt_C5_DNA_methylase"/>
    <property type="match status" value="1"/>
</dbReference>
<sequence>MKIKHFDAFAGIGGFTRAFKNIFKSNYENVGFSEINKYAAACYQYHFPNHKNYGDITTIRPQDIGAIDIFTAGFPCQAFSIAGKRRGFEDARGTLFFEIARICKYLLPKYILLENVKGLLNHDGGRTISVIYQSLIDIGYTVEFQVVNTKWFLPQNRERIYLVGHLATSGRSFKPIFPIWENDFLFGNPKKPNERQSQTQYSTTLKANGNVNADDTFIQVPKIAGCLTGGGHSGGLHSDMTTIKVGTLRTHNDGKGFREVKSEVCPTIPARARQDGSGQPVILSYTRDGKGKVINRNERSFCNTLTQATGGGGNTDVFVKQLPRGKNKGADLEVCPTISSNAFQENNFVSGLRRLTEIECERLQGFPDDWTKYGNYDGVVKEIAKTQRYKMLGNAVSVPVVEEIARRLKNNLKL</sequence>
<dbReference type="Gene3D" id="3.40.50.150">
    <property type="entry name" value="Vaccinia Virus protein VP39"/>
    <property type="match status" value="1"/>
</dbReference>
<dbReference type="PROSITE" id="PS51679">
    <property type="entry name" value="SAM_MT_C5"/>
    <property type="match status" value="1"/>
</dbReference>
<dbReference type="InterPro" id="IPR031303">
    <property type="entry name" value="C5_meth_CS"/>
</dbReference>
<evidence type="ECO:0000256" key="1">
    <source>
        <dbReference type="ARBA" id="ARBA00022603"/>
    </source>
</evidence>
<keyword evidence="1 6" id="KW-0489">Methyltransferase</keyword>
<dbReference type="Pfam" id="PF00145">
    <property type="entry name" value="DNA_methylase"/>
    <property type="match status" value="1"/>
</dbReference>
<keyword evidence="2 6" id="KW-0808">Transferase</keyword>
<dbReference type="PROSITE" id="PS00094">
    <property type="entry name" value="C5_MTASE_1"/>
    <property type="match status" value="1"/>
</dbReference>
<protein>
    <recommendedName>
        <fullName evidence="8">Cytosine-specific methyltransferase</fullName>
        <ecNumber evidence="8">2.1.1.37</ecNumber>
    </recommendedName>
</protein>
<dbReference type="EMBL" id="CDOG01000038">
    <property type="protein sequence ID" value="CEN40591.1"/>
    <property type="molecule type" value="Genomic_DNA"/>
</dbReference>
<reference evidence="9 10" key="1">
    <citation type="submission" date="2015-01" db="EMBL/GenBank/DDBJ databases">
        <authorList>
            <person name="Xiang T."/>
            <person name="Song Y."/>
            <person name="Huang L."/>
            <person name="Wang B."/>
            <person name="Wu P."/>
        </authorList>
    </citation>
    <scope>NUCLEOTIDE SEQUENCE [LARGE SCALE GENOMIC DNA]</scope>
    <source>
        <strain evidence="9 10">Ccy74</strain>
    </source>
</reference>
<dbReference type="GO" id="GO:0003886">
    <property type="term" value="F:DNA (cytosine-5-)-methyltransferase activity"/>
    <property type="evidence" value="ECO:0007669"/>
    <property type="project" value="UniProtKB-EC"/>
</dbReference>
<organism evidence="9 10">
    <name type="scientific">Capnocytophaga cynodegmi</name>
    <dbReference type="NCBI Taxonomy" id="28189"/>
    <lineage>
        <taxon>Bacteria</taxon>
        <taxon>Pseudomonadati</taxon>
        <taxon>Bacteroidota</taxon>
        <taxon>Flavobacteriia</taxon>
        <taxon>Flavobacteriales</taxon>
        <taxon>Flavobacteriaceae</taxon>
        <taxon>Capnocytophaga</taxon>
    </lineage>
</organism>
<dbReference type="NCBIfam" id="TIGR00675">
    <property type="entry name" value="dcm"/>
    <property type="match status" value="1"/>
</dbReference>
<dbReference type="REBASE" id="118987">
    <property type="entry name" value="M.Ccy74ORF430035P"/>
</dbReference>
<dbReference type="AlphaFoldDB" id="A0A0B7HLF8"/>
<dbReference type="InterPro" id="IPR029063">
    <property type="entry name" value="SAM-dependent_MTases_sf"/>
</dbReference>
<dbReference type="InterPro" id="IPR050750">
    <property type="entry name" value="C5-MTase"/>
</dbReference>
<dbReference type="Proteomes" id="UP000038083">
    <property type="component" value="Unassembled WGS sequence"/>
</dbReference>
<dbReference type="GO" id="GO:0032259">
    <property type="term" value="P:methylation"/>
    <property type="evidence" value="ECO:0007669"/>
    <property type="project" value="UniProtKB-KW"/>
</dbReference>
<evidence type="ECO:0000256" key="2">
    <source>
        <dbReference type="ARBA" id="ARBA00022679"/>
    </source>
</evidence>
<evidence type="ECO:0000256" key="8">
    <source>
        <dbReference type="RuleBase" id="RU000417"/>
    </source>
</evidence>
<evidence type="ECO:0000256" key="6">
    <source>
        <dbReference type="PROSITE-ProRule" id="PRU01016"/>
    </source>
</evidence>
<evidence type="ECO:0000256" key="5">
    <source>
        <dbReference type="ARBA" id="ARBA00047422"/>
    </source>
</evidence>
<dbReference type="PANTHER" id="PTHR46098">
    <property type="entry name" value="TRNA (CYTOSINE(38)-C(5))-METHYLTRANSFERASE"/>
    <property type="match status" value="1"/>
</dbReference>
<dbReference type="InterPro" id="IPR018117">
    <property type="entry name" value="C5_DNA_meth_AS"/>
</dbReference>
<evidence type="ECO:0000256" key="7">
    <source>
        <dbReference type="RuleBase" id="RU000416"/>
    </source>
</evidence>